<evidence type="ECO:0000259" key="1">
    <source>
        <dbReference type="Pfam" id="PF02601"/>
    </source>
</evidence>
<evidence type="ECO:0000313" key="2">
    <source>
        <dbReference type="EMBL" id="CAB4987020.1"/>
    </source>
</evidence>
<dbReference type="AlphaFoldDB" id="A0A6J7N0U1"/>
<protein>
    <submittedName>
        <fullName evidence="2">Unannotated protein</fullName>
    </submittedName>
</protein>
<gene>
    <name evidence="2" type="ORF">UFOPK3984_00785</name>
</gene>
<reference evidence="2" key="1">
    <citation type="submission" date="2020-05" db="EMBL/GenBank/DDBJ databases">
        <authorList>
            <person name="Chiriac C."/>
            <person name="Salcher M."/>
            <person name="Ghai R."/>
            <person name="Kavagutti S V."/>
        </authorList>
    </citation>
    <scope>NUCLEOTIDE SEQUENCE</scope>
</reference>
<sequence length="67" mass="7240">MARDELLHMSARVRSLSPQATLDRGYAVVQLLDGAIARNPKTLHEGDTLRIRLALGDIGATVNQSGE</sequence>
<dbReference type="GO" id="GO:0008855">
    <property type="term" value="F:exodeoxyribonuclease VII activity"/>
    <property type="evidence" value="ECO:0007669"/>
    <property type="project" value="InterPro"/>
</dbReference>
<organism evidence="2">
    <name type="scientific">freshwater metagenome</name>
    <dbReference type="NCBI Taxonomy" id="449393"/>
    <lineage>
        <taxon>unclassified sequences</taxon>
        <taxon>metagenomes</taxon>
        <taxon>ecological metagenomes</taxon>
    </lineage>
</organism>
<dbReference type="EMBL" id="CAFBOP010000029">
    <property type="protein sequence ID" value="CAB4987020.1"/>
    <property type="molecule type" value="Genomic_DNA"/>
</dbReference>
<name>A0A6J7N0U1_9ZZZZ</name>
<feature type="domain" description="Exonuclease VII large subunit C-terminal" evidence="1">
    <location>
        <begin position="3"/>
        <end position="60"/>
    </location>
</feature>
<accession>A0A6J7N0U1</accession>
<dbReference type="Pfam" id="PF02601">
    <property type="entry name" value="Exonuc_VII_L"/>
    <property type="match status" value="1"/>
</dbReference>
<proteinExistence type="predicted"/>
<dbReference type="InterPro" id="IPR020579">
    <property type="entry name" value="Exonuc_VII_lsu_C"/>
</dbReference>